<reference evidence="12" key="1">
    <citation type="submission" date="2023-07" db="EMBL/GenBank/DDBJ databases">
        <title>Genome sequencing of Purple Non-Sulfur Bacteria from various extreme environments.</title>
        <authorList>
            <person name="Mayer M."/>
        </authorList>
    </citation>
    <scope>NUCLEOTIDE SEQUENCE [LARGE SCALE GENOMIC DNA]</scope>
    <source>
        <strain evidence="12">DSM 17935</strain>
    </source>
</reference>
<dbReference type="SMART" id="SM00283">
    <property type="entry name" value="MA"/>
    <property type="match status" value="1"/>
</dbReference>
<evidence type="ECO:0000256" key="1">
    <source>
        <dbReference type="ARBA" id="ARBA00004429"/>
    </source>
</evidence>
<comment type="similarity">
    <text evidence="4">Belongs to the methyl-accepting chemotaxis (MCP) protein family.</text>
</comment>
<dbReference type="CDD" id="cd06225">
    <property type="entry name" value="HAMP"/>
    <property type="match status" value="1"/>
</dbReference>
<feature type="domain" description="T-SNARE coiled-coil homology" evidence="8">
    <location>
        <begin position="564"/>
        <end position="626"/>
    </location>
</feature>
<dbReference type="Gene3D" id="6.10.340.10">
    <property type="match status" value="1"/>
</dbReference>
<dbReference type="PROSITE" id="PS50111">
    <property type="entry name" value="CHEMOTAXIS_TRANSDUC_2"/>
    <property type="match status" value="1"/>
</dbReference>
<dbReference type="PROSITE" id="PS51753">
    <property type="entry name" value="HBM"/>
    <property type="match status" value="1"/>
</dbReference>
<gene>
    <name evidence="11" type="ORF">M2319_004235</name>
</gene>
<dbReference type="Gene3D" id="1.10.287.950">
    <property type="entry name" value="Methyl-accepting chemotaxis protein"/>
    <property type="match status" value="1"/>
</dbReference>
<feature type="transmembrane region" description="Helical" evidence="6">
    <location>
        <begin position="12"/>
        <end position="34"/>
    </location>
</feature>
<keyword evidence="6" id="KW-0472">Membrane</keyword>
<evidence type="ECO:0000259" key="7">
    <source>
        <dbReference type="PROSITE" id="PS50111"/>
    </source>
</evidence>
<keyword evidence="2" id="KW-1003">Cell membrane</keyword>
<dbReference type="EMBL" id="JAOQNS010000015">
    <property type="protein sequence ID" value="MCW2309873.1"/>
    <property type="molecule type" value="Genomic_DNA"/>
</dbReference>
<evidence type="ECO:0000259" key="8">
    <source>
        <dbReference type="PROSITE" id="PS50192"/>
    </source>
</evidence>
<dbReference type="Pfam" id="PF12729">
    <property type="entry name" value="4HB_MCP_1"/>
    <property type="match status" value="1"/>
</dbReference>
<dbReference type="PROSITE" id="PS50192">
    <property type="entry name" value="T_SNARE"/>
    <property type="match status" value="1"/>
</dbReference>
<name>A0ABT3HHJ2_9HYPH</name>
<dbReference type="InterPro" id="IPR004089">
    <property type="entry name" value="MCPsignal_dom"/>
</dbReference>
<keyword evidence="2" id="KW-0997">Cell inner membrane</keyword>
<dbReference type="PROSITE" id="PS50885">
    <property type="entry name" value="HAMP"/>
    <property type="match status" value="1"/>
</dbReference>
<dbReference type="SMART" id="SM00304">
    <property type="entry name" value="HAMP"/>
    <property type="match status" value="1"/>
</dbReference>
<evidence type="ECO:0000313" key="12">
    <source>
        <dbReference type="Proteomes" id="UP001209755"/>
    </source>
</evidence>
<comment type="subcellular location">
    <subcellularLocation>
        <location evidence="1">Cell inner membrane</location>
        <topology evidence="1">Multi-pass membrane protein</topology>
    </subcellularLocation>
</comment>
<dbReference type="PANTHER" id="PTHR32089:SF112">
    <property type="entry name" value="LYSOZYME-LIKE PROTEIN-RELATED"/>
    <property type="match status" value="1"/>
</dbReference>
<dbReference type="Pfam" id="PF00015">
    <property type="entry name" value="MCPsignal"/>
    <property type="match status" value="1"/>
</dbReference>
<feature type="transmembrane region" description="Helical" evidence="6">
    <location>
        <begin position="295"/>
        <end position="318"/>
    </location>
</feature>
<keyword evidence="3 5" id="KW-0807">Transducer</keyword>
<organism evidence="11 12">
    <name type="scientific">Rhodobium gokarnense</name>
    <dbReference type="NCBI Taxonomy" id="364296"/>
    <lineage>
        <taxon>Bacteria</taxon>
        <taxon>Pseudomonadati</taxon>
        <taxon>Pseudomonadota</taxon>
        <taxon>Alphaproteobacteria</taxon>
        <taxon>Hyphomicrobiales</taxon>
        <taxon>Rhodobiaceae</taxon>
        <taxon>Rhodobium</taxon>
    </lineage>
</organism>
<evidence type="ECO:0000259" key="10">
    <source>
        <dbReference type="PROSITE" id="PS51753"/>
    </source>
</evidence>
<dbReference type="SMART" id="SM01358">
    <property type="entry name" value="HBM"/>
    <property type="match status" value="1"/>
</dbReference>
<dbReference type="SUPFAM" id="SSF58104">
    <property type="entry name" value="Methyl-accepting chemotaxis protein (MCP) signaling domain"/>
    <property type="match status" value="1"/>
</dbReference>
<accession>A0ABT3HHJ2</accession>
<dbReference type="RefSeq" id="WP_264603448.1">
    <property type="nucleotide sequence ID" value="NZ_JAOQNS010000015.1"/>
</dbReference>
<dbReference type="InterPro" id="IPR032255">
    <property type="entry name" value="HBM"/>
</dbReference>
<dbReference type="Proteomes" id="UP001209755">
    <property type="component" value="Unassembled WGS sequence"/>
</dbReference>
<evidence type="ECO:0000259" key="9">
    <source>
        <dbReference type="PROSITE" id="PS50885"/>
    </source>
</evidence>
<evidence type="ECO:0000256" key="4">
    <source>
        <dbReference type="ARBA" id="ARBA00029447"/>
    </source>
</evidence>
<sequence length="668" mass="71403">MLKNLKISTKVFGGFAIVLALLVLISLTGAINLMDGNDSFKRYRHIALQTAQAGQVQANLLESRVAVLNFLRNASQENIAAVKERAERTLALNEEFDTLVNSDDKKKLIAATGTDLTTYLAAFQDMTKYQATRDDLLNNVLNVKGPQMERNLTKIMQSAYQDNDAGAAYHAAAVQRNLLLMRLYLLKFIESNDAAAYERTVAESAETTKNLQSLLGELQNPMRRRLATEVVELHSAYEEAFKGMHAAILQRNALVNDRLNTIGPKVAAEMDKLKLDIKNEQETLGPAASQAMETAVYVAAGVALVGVVLGILAAWFIGIGISRPISAMTDVMRKLADGDKTVDIPGLDRKDEVGSMAGAVEVFKENMIKADQLAASQAEERKAREERARKIEDLTKGFDSNVSELLQALSAAANEMENTASSMSEIANGTNQRATTVASAAEEASTNVQTVSSATEELSSSIQEIARQVAQSSQIAEKAVQQADHTDGQVQNLAEAAQRIGEVVSLISEIAEQTNLLALNATIEAARAGETGKGFAVVAAEVKELASQTAKATDDIRAQILGIQTETQDAVAAIQQIGSTIKDMNQITVGIASAMEEQNAATDEIARNVEQAAIGTQEVSSNIVQVTHAAGETGAAATQVTGVAGDLNAKSLQLKSEVEQFLAGVRAA</sequence>
<evidence type="ECO:0000256" key="2">
    <source>
        <dbReference type="ARBA" id="ARBA00022519"/>
    </source>
</evidence>
<comment type="caution">
    <text evidence="11">The sequence shown here is derived from an EMBL/GenBank/DDBJ whole genome shotgun (WGS) entry which is preliminary data.</text>
</comment>
<dbReference type="InterPro" id="IPR000727">
    <property type="entry name" value="T_SNARE_dom"/>
</dbReference>
<evidence type="ECO:0000313" key="11">
    <source>
        <dbReference type="EMBL" id="MCW2309873.1"/>
    </source>
</evidence>
<proteinExistence type="inferred from homology"/>
<evidence type="ECO:0000256" key="5">
    <source>
        <dbReference type="PROSITE-ProRule" id="PRU00284"/>
    </source>
</evidence>
<dbReference type="InterPro" id="IPR024478">
    <property type="entry name" value="HlyB_4HB_MCP"/>
</dbReference>
<feature type="domain" description="Methyl-accepting transducer" evidence="7">
    <location>
        <begin position="412"/>
        <end position="641"/>
    </location>
</feature>
<feature type="domain" description="HBM" evidence="10">
    <location>
        <begin position="45"/>
        <end position="285"/>
    </location>
</feature>
<dbReference type="InterPro" id="IPR003660">
    <property type="entry name" value="HAMP_dom"/>
</dbReference>
<evidence type="ECO:0000256" key="3">
    <source>
        <dbReference type="ARBA" id="ARBA00023224"/>
    </source>
</evidence>
<keyword evidence="12" id="KW-1185">Reference proteome</keyword>
<protein>
    <submittedName>
        <fullName evidence="11">Methyl-accepting chemotaxis protein</fullName>
    </submittedName>
</protein>
<keyword evidence="6" id="KW-0812">Transmembrane</keyword>
<keyword evidence="6" id="KW-1133">Transmembrane helix</keyword>
<dbReference type="PANTHER" id="PTHR32089">
    <property type="entry name" value="METHYL-ACCEPTING CHEMOTAXIS PROTEIN MCPB"/>
    <property type="match status" value="1"/>
</dbReference>
<feature type="domain" description="HAMP" evidence="9">
    <location>
        <begin position="319"/>
        <end position="372"/>
    </location>
</feature>
<evidence type="ECO:0000256" key="6">
    <source>
        <dbReference type="SAM" id="Phobius"/>
    </source>
</evidence>
<dbReference type="Pfam" id="PF00672">
    <property type="entry name" value="HAMP"/>
    <property type="match status" value="1"/>
</dbReference>